<dbReference type="PANTHER" id="PTHR24346">
    <property type="entry name" value="MAP/MICROTUBULE AFFINITY-REGULATING KINASE"/>
    <property type="match status" value="1"/>
</dbReference>
<dbReference type="InterPro" id="IPR011009">
    <property type="entry name" value="Kinase-like_dom_sf"/>
</dbReference>
<gene>
    <name evidence="9" type="ORF">GSPATT00024498001</name>
</gene>
<dbReference type="Pfam" id="PF00069">
    <property type="entry name" value="Pkinase"/>
    <property type="match status" value="1"/>
</dbReference>
<dbReference type="GO" id="GO:0035556">
    <property type="term" value="P:intracellular signal transduction"/>
    <property type="evidence" value="ECO:0000318"/>
    <property type="project" value="GO_Central"/>
</dbReference>
<feature type="binding site" evidence="6">
    <location>
        <position position="38"/>
    </location>
    <ligand>
        <name>ATP</name>
        <dbReference type="ChEBI" id="CHEBI:30616"/>
    </ligand>
</feature>
<dbReference type="GO" id="GO:0005524">
    <property type="term" value="F:ATP binding"/>
    <property type="evidence" value="ECO:0007669"/>
    <property type="project" value="UniProtKB-UniRule"/>
</dbReference>
<dbReference type="STRING" id="5888.A0E900"/>
<feature type="region of interest" description="Disordered" evidence="7">
    <location>
        <begin position="525"/>
        <end position="548"/>
    </location>
</feature>
<evidence type="ECO:0000256" key="7">
    <source>
        <dbReference type="SAM" id="MobiDB-lite"/>
    </source>
</evidence>
<dbReference type="PROSITE" id="PS00108">
    <property type="entry name" value="PROTEIN_KINASE_ST"/>
    <property type="match status" value="1"/>
</dbReference>
<keyword evidence="3 6" id="KW-0547">Nucleotide-binding</keyword>
<dbReference type="InterPro" id="IPR017441">
    <property type="entry name" value="Protein_kinase_ATP_BS"/>
</dbReference>
<accession>A0E900</accession>
<evidence type="ECO:0000256" key="2">
    <source>
        <dbReference type="ARBA" id="ARBA00022679"/>
    </source>
</evidence>
<reference evidence="9 10" key="1">
    <citation type="journal article" date="2006" name="Nature">
        <title>Global trends of whole-genome duplications revealed by the ciliate Paramecium tetraurelia.</title>
        <authorList>
            <consortium name="Genoscope"/>
            <person name="Aury J.-M."/>
            <person name="Jaillon O."/>
            <person name="Duret L."/>
            <person name="Noel B."/>
            <person name="Jubin C."/>
            <person name="Porcel B.M."/>
            <person name="Segurens B."/>
            <person name="Daubin V."/>
            <person name="Anthouard V."/>
            <person name="Aiach N."/>
            <person name="Arnaiz O."/>
            <person name="Billaut A."/>
            <person name="Beisson J."/>
            <person name="Blanc I."/>
            <person name="Bouhouche K."/>
            <person name="Camara F."/>
            <person name="Duharcourt S."/>
            <person name="Guigo R."/>
            <person name="Gogendeau D."/>
            <person name="Katinka M."/>
            <person name="Keller A.-M."/>
            <person name="Kissmehl R."/>
            <person name="Klotz C."/>
            <person name="Koll F."/>
            <person name="Le Moue A."/>
            <person name="Lepere C."/>
            <person name="Malinsky S."/>
            <person name="Nowacki M."/>
            <person name="Nowak J.K."/>
            <person name="Plattner H."/>
            <person name="Poulain J."/>
            <person name="Ruiz F."/>
            <person name="Serrano V."/>
            <person name="Zagulski M."/>
            <person name="Dessen P."/>
            <person name="Betermier M."/>
            <person name="Weissenbach J."/>
            <person name="Scarpelli C."/>
            <person name="Schachter V."/>
            <person name="Sperling L."/>
            <person name="Meyer E."/>
            <person name="Cohen J."/>
            <person name="Wincker P."/>
        </authorList>
    </citation>
    <scope>NUCLEOTIDE SEQUENCE [LARGE SCALE GENOMIC DNA]</scope>
    <source>
        <strain evidence="9 10">Stock d4-2</strain>
    </source>
</reference>
<proteinExistence type="predicted"/>
<name>A0E900_PARTE</name>
<keyword evidence="1" id="KW-0723">Serine/threonine-protein kinase</keyword>
<dbReference type="SMART" id="SM00220">
    <property type="entry name" value="S_TKc"/>
    <property type="match status" value="1"/>
</dbReference>
<evidence type="ECO:0000256" key="4">
    <source>
        <dbReference type="ARBA" id="ARBA00022777"/>
    </source>
</evidence>
<protein>
    <recommendedName>
        <fullName evidence="8">Protein kinase domain-containing protein</fullName>
    </recommendedName>
</protein>
<dbReference type="AlphaFoldDB" id="A0E900"/>
<dbReference type="HOGENOM" id="CLU_000288_59_7_1"/>
<dbReference type="PROSITE" id="PS50011">
    <property type="entry name" value="PROTEIN_KINASE_DOM"/>
    <property type="match status" value="1"/>
</dbReference>
<feature type="compositionally biased region" description="Polar residues" evidence="7">
    <location>
        <begin position="372"/>
        <end position="399"/>
    </location>
</feature>
<dbReference type="Gene3D" id="1.10.510.10">
    <property type="entry name" value="Transferase(Phosphotransferase) domain 1"/>
    <property type="match status" value="1"/>
</dbReference>
<keyword evidence="4" id="KW-0418">Kinase</keyword>
<dbReference type="GO" id="GO:0004674">
    <property type="term" value="F:protein serine/threonine kinase activity"/>
    <property type="evidence" value="ECO:0000318"/>
    <property type="project" value="GO_Central"/>
</dbReference>
<keyword evidence="5 6" id="KW-0067">ATP-binding</keyword>
<dbReference type="PROSITE" id="PS00107">
    <property type="entry name" value="PROTEIN_KINASE_ATP"/>
    <property type="match status" value="1"/>
</dbReference>
<dbReference type="EMBL" id="CT868664">
    <property type="protein sequence ID" value="CAK91767.1"/>
    <property type="molecule type" value="Genomic_DNA"/>
</dbReference>
<dbReference type="InterPro" id="IPR000719">
    <property type="entry name" value="Prot_kinase_dom"/>
</dbReference>
<dbReference type="Proteomes" id="UP000000600">
    <property type="component" value="Unassembled WGS sequence"/>
</dbReference>
<dbReference type="OMA" id="VIIRNQR"/>
<evidence type="ECO:0000313" key="9">
    <source>
        <dbReference type="EMBL" id="CAK91767.1"/>
    </source>
</evidence>
<feature type="compositionally biased region" description="Polar residues" evidence="7">
    <location>
        <begin position="354"/>
        <end position="364"/>
    </location>
</feature>
<dbReference type="FunFam" id="3.30.200.20:FF:000003">
    <property type="entry name" value="Non-specific serine/threonine protein kinase"/>
    <property type="match status" value="1"/>
</dbReference>
<sequence>MSIKSIGNYILGKTIGEGTFGQVRLGQHTITNETVAIKILEKDKMKEETDYERISREINCLKKLRHPNIIQIYEIVQTVNSLYLIMEYAPGGELFDVIIRNQRLNEKEAADYLMQILSGVQYMHENYVMHRDLKPENLLLDENNKIKIVDFGLSNQFKDGQLLKTACGSPCYAAPEMIAGKEYDPKSADTWSCGVILYAMVNGYLPFEDNNQKQMYKKIVYGEYAPPKYMSPLCKDLLEKILQVDPLKRYNIHQIVKHYWIQTCVTNPILTPGYGEINICNEVLQQLATYNFKLPQAYAYLKANKHDPVTTTYYLLLNKYLREKQQDQEEAFQYKLIQIPPPQHPQEAILKETSNIQPQRISQADTKENKTPQRNTQEQKSTNSIKTFNIQNSQQEKISQIPETQNLNDIEEISENFKEIQNLINLSQIEPVQNNQFENNQDQLQDNDTTTNNQLNLSAQIPFPDRPSIQTSLNNTPIYQSQFNYNYNQYDCTSRARQVSLSIEKKPETLFPTVEQIKLKAQQFKQRALENEDRSPVPQKPRTLKTPQRSAVYRAPNFNNQHSYERPQSPLIVVKQHEGPYHLNQLVFVDPQRMTQKIISYLQQQNYEVKRSKFELKISKCDFVMTYAIALLCDSVYVMKCQKIQGDSEEYEKIYKQIIKLR</sequence>
<keyword evidence="2" id="KW-0808">Transferase</keyword>
<dbReference type="PANTHER" id="PTHR24346:SF82">
    <property type="entry name" value="KP78A-RELATED"/>
    <property type="match status" value="1"/>
</dbReference>
<dbReference type="RefSeq" id="XP_001459164.1">
    <property type="nucleotide sequence ID" value="XM_001459127.1"/>
</dbReference>
<evidence type="ECO:0000256" key="3">
    <source>
        <dbReference type="ARBA" id="ARBA00022741"/>
    </source>
</evidence>
<dbReference type="InParanoid" id="A0E900"/>
<dbReference type="KEGG" id="ptm:GSPATT00024498001"/>
<feature type="region of interest" description="Disordered" evidence="7">
    <location>
        <begin position="354"/>
        <end position="399"/>
    </location>
</feature>
<evidence type="ECO:0000256" key="1">
    <source>
        <dbReference type="ARBA" id="ARBA00022527"/>
    </source>
</evidence>
<dbReference type="eggNOG" id="KOG0583">
    <property type="taxonomic scope" value="Eukaryota"/>
</dbReference>
<evidence type="ECO:0000313" key="10">
    <source>
        <dbReference type="Proteomes" id="UP000000600"/>
    </source>
</evidence>
<evidence type="ECO:0000256" key="6">
    <source>
        <dbReference type="PROSITE-ProRule" id="PRU10141"/>
    </source>
</evidence>
<evidence type="ECO:0000259" key="8">
    <source>
        <dbReference type="PROSITE" id="PS50011"/>
    </source>
</evidence>
<keyword evidence="10" id="KW-1185">Reference proteome</keyword>
<dbReference type="CDD" id="cd14003">
    <property type="entry name" value="STKc_AMPK-like"/>
    <property type="match status" value="1"/>
</dbReference>
<dbReference type="FunFam" id="1.10.510.10:FF:000271">
    <property type="entry name" value="Non-specific serine/threonine protein kinase"/>
    <property type="match status" value="1"/>
</dbReference>
<organism evidence="9 10">
    <name type="scientific">Paramecium tetraurelia</name>
    <dbReference type="NCBI Taxonomy" id="5888"/>
    <lineage>
        <taxon>Eukaryota</taxon>
        <taxon>Sar</taxon>
        <taxon>Alveolata</taxon>
        <taxon>Ciliophora</taxon>
        <taxon>Intramacronucleata</taxon>
        <taxon>Oligohymenophorea</taxon>
        <taxon>Peniculida</taxon>
        <taxon>Parameciidae</taxon>
        <taxon>Paramecium</taxon>
    </lineage>
</organism>
<dbReference type="SUPFAM" id="SSF56112">
    <property type="entry name" value="Protein kinase-like (PK-like)"/>
    <property type="match status" value="1"/>
</dbReference>
<evidence type="ECO:0000256" key="5">
    <source>
        <dbReference type="ARBA" id="ARBA00022840"/>
    </source>
</evidence>
<feature type="domain" description="Protein kinase" evidence="8">
    <location>
        <begin position="9"/>
        <end position="261"/>
    </location>
</feature>
<dbReference type="OrthoDB" id="193931at2759"/>
<dbReference type="GO" id="GO:0005737">
    <property type="term" value="C:cytoplasm"/>
    <property type="evidence" value="ECO:0000318"/>
    <property type="project" value="GO_Central"/>
</dbReference>
<dbReference type="InterPro" id="IPR008271">
    <property type="entry name" value="Ser/Thr_kinase_AS"/>
</dbReference>
<dbReference type="GeneID" id="5044949"/>